<name>A0A5C4MP09_9ACTN</name>
<proteinExistence type="predicted"/>
<dbReference type="InterPro" id="IPR014710">
    <property type="entry name" value="RmlC-like_jellyroll"/>
</dbReference>
<dbReference type="AlphaFoldDB" id="A0A5C4MP09"/>
<comment type="caution">
    <text evidence="2">The sequence shown here is derived from an EMBL/GenBank/DDBJ whole genome shotgun (WGS) entry which is preliminary data.</text>
</comment>
<sequence length="106" mass="11007">MRDVAALTEEYATAASSAPHGRSAELVLKDGPLRQSVLGLAEGAELAEHDSPPAGSVLVLKGSIEIVSGSETLTLETGMLAEVPRERHSVRAVVDSAFLLTAVTDI</sequence>
<dbReference type="Gene3D" id="2.60.120.10">
    <property type="entry name" value="Jelly Rolls"/>
    <property type="match status" value="1"/>
</dbReference>
<accession>A0A5C4MP09</accession>
<evidence type="ECO:0000313" key="1">
    <source>
        <dbReference type="EMBL" id="TNC43607.1"/>
    </source>
</evidence>
<organism evidence="2 3">
    <name type="scientific">Mumia zhuanghuii</name>
    <dbReference type="NCBI Taxonomy" id="2585211"/>
    <lineage>
        <taxon>Bacteria</taxon>
        <taxon>Bacillati</taxon>
        <taxon>Actinomycetota</taxon>
        <taxon>Actinomycetes</taxon>
        <taxon>Propionibacteriales</taxon>
        <taxon>Nocardioidaceae</taxon>
        <taxon>Mumia</taxon>
    </lineage>
</organism>
<dbReference type="SUPFAM" id="SSF51182">
    <property type="entry name" value="RmlC-like cupins"/>
    <property type="match status" value="1"/>
</dbReference>
<dbReference type="OrthoDB" id="5190473at2"/>
<evidence type="ECO:0000313" key="3">
    <source>
        <dbReference type="Proteomes" id="UP000306740"/>
    </source>
</evidence>
<dbReference type="InterPro" id="IPR011051">
    <property type="entry name" value="RmlC_Cupin_sf"/>
</dbReference>
<evidence type="ECO:0000313" key="2">
    <source>
        <dbReference type="EMBL" id="TNC46679.1"/>
    </source>
</evidence>
<dbReference type="EMBL" id="VDFR01000080">
    <property type="protein sequence ID" value="TNC43607.1"/>
    <property type="molecule type" value="Genomic_DNA"/>
</dbReference>
<dbReference type="EMBL" id="VDFR01000053">
    <property type="protein sequence ID" value="TNC46679.1"/>
    <property type="molecule type" value="Genomic_DNA"/>
</dbReference>
<protein>
    <submittedName>
        <fullName evidence="2">Cupin</fullName>
    </submittedName>
</protein>
<dbReference type="RefSeq" id="WP_139086676.1">
    <property type="nucleotide sequence ID" value="NZ_VDFR01000053.1"/>
</dbReference>
<reference evidence="2 3" key="1">
    <citation type="submission" date="2019-05" db="EMBL/GenBank/DDBJ databases">
        <title>Mumia sp. nov., isolated from the intestinal contents of plateau pika (Ochotona curzoniae) in the Qinghai-Tibet plateau of China.</title>
        <authorList>
            <person name="Tian Z."/>
        </authorList>
    </citation>
    <scope>NUCLEOTIDE SEQUENCE [LARGE SCALE GENOMIC DNA]</scope>
    <source>
        <strain evidence="3">527</strain>
        <strain evidence="2">Z527</strain>
    </source>
</reference>
<gene>
    <name evidence="2" type="ORF">FHE65_12130</name>
    <name evidence="1" type="ORF">FHE65_18305</name>
</gene>
<dbReference type="Proteomes" id="UP000306740">
    <property type="component" value="Unassembled WGS sequence"/>
</dbReference>